<feature type="domain" description="Heterokaryon incompatibility" evidence="1">
    <location>
        <begin position="191"/>
        <end position="337"/>
    </location>
</feature>
<evidence type="ECO:0000259" key="1">
    <source>
        <dbReference type="Pfam" id="PF06985"/>
    </source>
</evidence>
<dbReference type="AlphaFoldDB" id="A0A9W4WFW3"/>
<dbReference type="PANTHER" id="PTHR33112">
    <property type="entry name" value="DOMAIN PROTEIN, PUTATIVE-RELATED"/>
    <property type="match status" value="1"/>
</dbReference>
<evidence type="ECO:0000313" key="3">
    <source>
        <dbReference type="Proteomes" id="UP001152533"/>
    </source>
</evidence>
<keyword evidence="3" id="KW-1185">Reference proteome</keyword>
<dbReference type="Proteomes" id="UP001152533">
    <property type="component" value="Unassembled WGS sequence"/>
</dbReference>
<evidence type="ECO:0000313" key="2">
    <source>
        <dbReference type="EMBL" id="CAI0643351.1"/>
    </source>
</evidence>
<comment type="caution">
    <text evidence="2">The sequence shown here is derived from an EMBL/GenBank/DDBJ whole genome shotgun (WGS) entry which is preliminary data.</text>
</comment>
<gene>
    <name evidence="2" type="ORF">CGXH109_LOCUS24617</name>
</gene>
<name>A0A9W4WFW3_9PEZI</name>
<dbReference type="Pfam" id="PF06985">
    <property type="entry name" value="HET"/>
    <property type="match status" value="1"/>
</dbReference>
<dbReference type="InterPro" id="IPR010730">
    <property type="entry name" value="HET"/>
</dbReference>
<sequence>MTGLQDEPSHLCSRCSTIPFDAIVNVPTKAVNLELGLFQEIVSKSEHCSFCRLVIQAFHAHLDPHWRPGEHPDQMCYLQVDEQQAGSSSPLIKVYCSITSDSMPKGFFGSYRLLGFIGAPLEDNTSDGVKIVPPATTGELDYGLISSWIEDCQSHHECSVGSDPSPEGATGFWLVDVQDMCLVQRDWDCRYIALSYVWGDLVAFRSQKTNFPSLQFPGSLNGVMGQMPQVIQDAITFTANVKQRYLWVDSLCIVQDDDTFKERYISRMHLIYQSSLATIVATTGKDANKGLPGISYPREAPYTLIKFGDRALEAKPPCLLPLMWKSKWKTRAWTFQEGIFSGKCIYFTDYQVFWVCSARRASESNTEYYHDGMHLWENSSTSLFSRSSATYQESVYQSLVQGYSNRTLSHHSDSLSAFAGLLTKMGEAFDWKFVSALPEKSFESFLFWMAPYGGVLRPRNNAMQNSDAMVCRSPTWCWTAWDAYVYWDPWRQDKFMGKVVTTKSEVEEYWISETTGWERIGDEGSSDHGGEMFASSLHEKQPCMLDSRHLGSDLPPNTLMFRGNIIDTKAFEIKSPIFDPACSRYFQGHLTGAGWVYDSNGRHCGTLRGINLSKYYDQEKWEFILLSRSDQDEVLQADIDATPSPDLPPEYPSAKEYYEEIFDTTAYKYRRWWALNIMLVERKGLWVERVAVGQIHADAWDSALGQSSPETIFLA</sequence>
<protein>
    <recommendedName>
        <fullName evidence="1">Heterokaryon incompatibility domain-containing protein</fullName>
    </recommendedName>
</protein>
<dbReference type="EMBL" id="CAMGZC010000101">
    <property type="protein sequence ID" value="CAI0643351.1"/>
    <property type="molecule type" value="Genomic_DNA"/>
</dbReference>
<organism evidence="2 3">
    <name type="scientific">Colletotrichum noveboracense</name>
    <dbReference type="NCBI Taxonomy" id="2664923"/>
    <lineage>
        <taxon>Eukaryota</taxon>
        <taxon>Fungi</taxon>
        <taxon>Dikarya</taxon>
        <taxon>Ascomycota</taxon>
        <taxon>Pezizomycotina</taxon>
        <taxon>Sordariomycetes</taxon>
        <taxon>Hypocreomycetidae</taxon>
        <taxon>Glomerellales</taxon>
        <taxon>Glomerellaceae</taxon>
        <taxon>Colletotrichum</taxon>
        <taxon>Colletotrichum gloeosporioides species complex</taxon>
    </lineage>
</organism>
<accession>A0A9W4WFW3</accession>
<dbReference type="PANTHER" id="PTHR33112:SF12">
    <property type="entry name" value="HETEROKARYON INCOMPATIBILITY DOMAIN-CONTAINING PROTEIN"/>
    <property type="match status" value="1"/>
</dbReference>
<reference evidence="2" key="1">
    <citation type="submission" date="2022-08" db="EMBL/GenBank/DDBJ databases">
        <authorList>
            <person name="Giroux E."/>
            <person name="Giroux E."/>
        </authorList>
    </citation>
    <scope>NUCLEOTIDE SEQUENCE</scope>
    <source>
        <strain evidence="2">H1091258</strain>
    </source>
</reference>
<proteinExistence type="predicted"/>